<evidence type="ECO:0000259" key="2">
    <source>
        <dbReference type="Pfam" id="PF00248"/>
    </source>
</evidence>
<evidence type="ECO:0000313" key="3">
    <source>
        <dbReference type="EMBL" id="RDB30825.1"/>
    </source>
</evidence>
<dbReference type="GO" id="GO:0016491">
    <property type="term" value="F:oxidoreductase activity"/>
    <property type="evidence" value="ECO:0007669"/>
    <property type="project" value="UniProtKB-KW"/>
</dbReference>
<dbReference type="Proteomes" id="UP000076154">
    <property type="component" value="Unassembled WGS sequence"/>
</dbReference>
<name>A0A369KDS9_HYPMA</name>
<evidence type="ECO:0000313" key="4">
    <source>
        <dbReference type="Proteomes" id="UP000076154"/>
    </source>
</evidence>
<comment type="caution">
    <text evidence="3">The sequence shown here is derived from an EMBL/GenBank/DDBJ whole genome shotgun (WGS) entry which is preliminary data.</text>
</comment>
<proteinExistence type="predicted"/>
<reference evidence="3" key="1">
    <citation type="submission" date="2018-04" db="EMBL/GenBank/DDBJ databases">
        <title>Whole genome sequencing of Hypsizygus marmoreus.</title>
        <authorList>
            <person name="Choi I.-G."/>
            <person name="Min B."/>
            <person name="Kim J.-G."/>
            <person name="Kim S."/>
            <person name="Oh Y.-L."/>
            <person name="Kong W.-S."/>
            <person name="Park H."/>
            <person name="Jeong J."/>
            <person name="Song E.-S."/>
        </authorList>
    </citation>
    <scope>NUCLEOTIDE SEQUENCE [LARGE SCALE GENOMIC DNA]</scope>
    <source>
        <strain evidence="3">51987-8</strain>
    </source>
</reference>
<dbReference type="SUPFAM" id="SSF51430">
    <property type="entry name" value="NAD(P)-linked oxidoreductase"/>
    <property type="match status" value="1"/>
</dbReference>
<dbReference type="EMBL" id="LUEZ02000004">
    <property type="protein sequence ID" value="RDB30825.1"/>
    <property type="molecule type" value="Genomic_DNA"/>
</dbReference>
<dbReference type="InterPro" id="IPR023210">
    <property type="entry name" value="NADP_OxRdtase_dom"/>
</dbReference>
<dbReference type="PANTHER" id="PTHR43364:SF4">
    <property type="entry name" value="NAD(P)-LINKED OXIDOREDUCTASE SUPERFAMILY PROTEIN"/>
    <property type="match status" value="1"/>
</dbReference>
<dbReference type="STRING" id="39966.A0A369KDS9"/>
<accession>A0A369KDS9</accession>
<dbReference type="AlphaFoldDB" id="A0A369KDS9"/>
<sequence>MASNGKDLDKVPSVLLGYSGLKISRLIVDCSSSLLPDSQAGLHVLKRYYDRGVNTFEVDSGRSRDSEVTLGKFIRTYKLPRDEIVIMAKIGTVEDSRAHRHRLNHKYIFDAVQASLARMQVEYIDVLYCSMLDPETSVSQMMRALHGVIEAGFVHYIGMGPCMAYQFHTLQNYAITHNLTPFALSQNNYSLVYREIEHEILPTLTHFGVGSIVCTPFMTKYLVKPFPTMNGHKEDPKYANAGYTVMSIRVEHIAKRRRVAMATIALAWVLNRDFVHAIVISPMDSSALLDAASVTLENEEMAFLEEKYQPVRPIPYPKCRDM</sequence>
<keyword evidence="1" id="KW-0560">Oxidoreductase</keyword>
<dbReference type="Gene3D" id="3.20.20.100">
    <property type="entry name" value="NADP-dependent oxidoreductase domain"/>
    <property type="match status" value="1"/>
</dbReference>
<keyword evidence="4" id="KW-1185">Reference proteome</keyword>
<dbReference type="OrthoDB" id="48988at2759"/>
<feature type="domain" description="NADP-dependent oxidoreductase" evidence="2">
    <location>
        <begin position="42"/>
        <end position="308"/>
    </location>
</feature>
<organism evidence="3 4">
    <name type="scientific">Hypsizygus marmoreus</name>
    <name type="common">White beech mushroom</name>
    <name type="synonym">Agaricus marmoreus</name>
    <dbReference type="NCBI Taxonomy" id="39966"/>
    <lineage>
        <taxon>Eukaryota</taxon>
        <taxon>Fungi</taxon>
        <taxon>Dikarya</taxon>
        <taxon>Basidiomycota</taxon>
        <taxon>Agaricomycotina</taxon>
        <taxon>Agaricomycetes</taxon>
        <taxon>Agaricomycetidae</taxon>
        <taxon>Agaricales</taxon>
        <taxon>Tricholomatineae</taxon>
        <taxon>Lyophyllaceae</taxon>
        <taxon>Hypsizygus</taxon>
    </lineage>
</organism>
<dbReference type="InterPro" id="IPR050523">
    <property type="entry name" value="AKR_Detox_Biosynth"/>
</dbReference>
<dbReference type="PANTHER" id="PTHR43364">
    <property type="entry name" value="NADH-SPECIFIC METHYLGLYOXAL REDUCTASE-RELATED"/>
    <property type="match status" value="1"/>
</dbReference>
<dbReference type="InterPro" id="IPR036812">
    <property type="entry name" value="NAD(P)_OxRdtase_dom_sf"/>
</dbReference>
<evidence type="ECO:0000256" key="1">
    <source>
        <dbReference type="ARBA" id="ARBA00023002"/>
    </source>
</evidence>
<dbReference type="Pfam" id="PF00248">
    <property type="entry name" value="Aldo_ket_red"/>
    <property type="match status" value="1"/>
</dbReference>
<dbReference type="InParanoid" id="A0A369KDS9"/>
<gene>
    <name evidence="3" type="ORF">Hypma_005796</name>
</gene>
<protein>
    <recommendedName>
        <fullName evidence="2">NADP-dependent oxidoreductase domain-containing protein</fullName>
    </recommendedName>
</protein>